<accession>A0A397S7N2</accession>
<protein>
    <submittedName>
        <fullName evidence="5">AIG1 family-domain-containing protein</fullName>
    </submittedName>
</protein>
<dbReference type="InterPro" id="IPR045058">
    <property type="entry name" value="GIMA/IAN/Toc"/>
</dbReference>
<evidence type="ECO:0000256" key="3">
    <source>
        <dbReference type="SAM" id="Phobius"/>
    </source>
</evidence>
<proteinExistence type="predicted"/>
<dbReference type="AlphaFoldDB" id="A0A397S7N2"/>
<keyword evidence="3" id="KW-0812">Transmembrane</keyword>
<organism evidence="5 6">
    <name type="scientific">Glomus cerebriforme</name>
    <dbReference type="NCBI Taxonomy" id="658196"/>
    <lineage>
        <taxon>Eukaryota</taxon>
        <taxon>Fungi</taxon>
        <taxon>Fungi incertae sedis</taxon>
        <taxon>Mucoromycota</taxon>
        <taxon>Glomeromycotina</taxon>
        <taxon>Glomeromycetes</taxon>
        <taxon>Glomerales</taxon>
        <taxon>Glomeraceae</taxon>
        <taxon>Glomus</taxon>
    </lineage>
</organism>
<keyword evidence="3" id="KW-0472">Membrane</keyword>
<feature type="domain" description="AIG1-type G" evidence="4">
    <location>
        <begin position="10"/>
        <end position="217"/>
    </location>
</feature>
<keyword evidence="2" id="KW-0342">GTP-binding</keyword>
<dbReference type="SUPFAM" id="SSF52540">
    <property type="entry name" value="P-loop containing nucleoside triphosphate hydrolases"/>
    <property type="match status" value="2"/>
</dbReference>
<keyword evidence="1" id="KW-0547">Nucleotide-binding</keyword>
<dbReference type="Proteomes" id="UP000265703">
    <property type="component" value="Unassembled WGS sequence"/>
</dbReference>
<comment type="caution">
    <text evidence="5">The sequence shown here is derived from an EMBL/GenBank/DDBJ whole genome shotgun (WGS) entry which is preliminary data.</text>
</comment>
<name>A0A397S7N2_9GLOM</name>
<reference evidence="5 6" key="1">
    <citation type="submission" date="2018-06" db="EMBL/GenBank/DDBJ databases">
        <title>Comparative genomics reveals the genomic features of Rhizophagus irregularis, R. cerebriforme, R. diaphanum and Gigaspora rosea, and their symbiotic lifestyle signature.</title>
        <authorList>
            <person name="Morin E."/>
            <person name="San Clemente H."/>
            <person name="Chen E.C.H."/>
            <person name="De La Providencia I."/>
            <person name="Hainaut M."/>
            <person name="Kuo A."/>
            <person name="Kohler A."/>
            <person name="Murat C."/>
            <person name="Tang N."/>
            <person name="Roy S."/>
            <person name="Loubradou J."/>
            <person name="Henrissat B."/>
            <person name="Grigoriev I.V."/>
            <person name="Corradi N."/>
            <person name="Roux C."/>
            <person name="Martin F.M."/>
        </authorList>
    </citation>
    <scope>NUCLEOTIDE SEQUENCE [LARGE SCALE GENOMIC DNA]</scope>
    <source>
        <strain evidence="5 6">DAOM 227022</strain>
    </source>
</reference>
<dbReference type="PROSITE" id="PS51720">
    <property type="entry name" value="G_AIG1"/>
    <property type="match status" value="1"/>
</dbReference>
<dbReference type="InterPro" id="IPR006703">
    <property type="entry name" value="G_AIG1"/>
</dbReference>
<evidence type="ECO:0000259" key="4">
    <source>
        <dbReference type="PROSITE" id="PS51720"/>
    </source>
</evidence>
<evidence type="ECO:0000313" key="5">
    <source>
        <dbReference type="EMBL" id="RIA80017.1"/>
    </source>
</evidence>
<feature type="transmembrane region" description="Helical" evidence="3">
    <location>
        <begin position="271"/>
        <end position="291"/>
    </location>
</feature>
<dbReference type="STRING" id="658196.A0A397S7N2"/>
<keyword evidence="3" id="KW-1133">Transmembrane helix</keyword>
<keyword evidence="6" id="KW-1185">Reference proteome</keyword>
<dbReference type="Gene3D" id="3.40.50.300">
    <property type="entry name" value="P-loop containing nucleotide triphosphate hydrolases"/>
    <property type="match status" value="1"/>
</dbReference>
<dbReference type="InterPro" id="IPR027417">
    <property type="entry name" value="P-loop_NTPase"/>
</dbReference>
<evidence type="ECO:0000256" key="2">
    <source>
        <dbReference type="ARBA" id="ARBA00023134"/>
    </source>
</evidence>
<gene>
    <name evidence="5" type="ORF">C1645_793372</name>
</gene>
<sequence>MNQPQNNESPQHPVILIVGKTGSGKSTLGNMLLGRVHNNGPFNTSADMDAVTNICHAETVTIEGARYSIVDTPGLFNVQIPPEDIIVEILRYCLRCVYGIKAILIVFEATRYTPEQRRTLEMIQQFFGNEALRDYAIIVFSKPTKDQMRNPDEMQRAWNRDFTGFIEVMNNRWGISPNSDYFDPNHDIHRSRLGRIKFLIARTPGTYISERFNEVRELYELNLHQRQEEERLAERRRIENERNIGRREAERIYRAQMTDIENRSGERQRKLIILLFGLGIITFLAIFYPGACVNVAKLGARVVNRIFCKLSF</sequence>
<dbReference type="PANTHER" id="PTHR10903:SF170">
    <property type="entry name" value="GTPASE IMAP FAMILY MEMBER 7"/>
    <property type="match status" value="1"/>
</dbReference>
<evidence type="ECO:0000313" key="6">
    <source>
        <dbReference type="Proteomes" id="UP000265703"/>
    </source>
</evidence>
<dbReference type="PANTHER" id="PTHR10903">
    <property type="entry name" value="GTPASE, IMAP FAMILY MEMBER-RELATED"/>
    <property type="match status" value="1"/>
</dbReference>
<dbReference type="EMBL" id="QKYT01001066">
    <property type="protein sequence ID" value="RIA80017.1"/>
    <property type="molecule type" value="Genomic_DNA"/>
</dbReference>
<dbReference type="Pfam" id="PF04548">
    <property type="entry name" value="AIG1"/>
    <property type="match status" value="1"/>
</dbReference>
<dbReference type="OrthoDB" id="8954335at2759"/>
<evidence type="ECO:0000256" key="1">
    <source>
        <dbReference type="ARBA" id="ARBA00022741"/>
    </source>
</evidence>
<dbReference type="GO" id="GO:0005525">
    <property type="term" value="F:GTP binding"/>
    <property type="evidence" value="ECO:0007669"/>
    <property type="project" value="UniProtKB-KW"/>
</dbReference>